<dbReference type="Proteomes" id="UP000009097">
    <property type="component" value="Unassembled WGS sequence"/>
</dbReference>
<gene>
    <name evidence="2" type="ORF">FOXG_13027</name>
</gene>
<dbReference type="GeneID" id="28954318"/>
<sequence>MSTVAQQQGIRRRFPRQYPGLESDIQPVPVNSRYTPPLKNIELLEVAHIFSRLECRILQGSAQVLQNHTLNEDQREPDEQQRLIRLEKADRDLLDVHGGKYQFSVGYLKDRELLREWGFAAAVHRELFRQDPTSNDQENYQIATASAKGLEKLASPLPAALKLAAEKGSLDVLTRNAIGDKYLFLDAIINLLHEKLSTNRQLPTWESISENLRELSSKASVSKVTTTDENIGSKAFSIILWTTFFITVFCSGPMLAYAWNFSDRKPGLWAEEDFFFLLQGCILQVFSLCVSAFSLMRGKTVPVAAWLLPSGFAVVLTIFSPFFYCFVSKWWSSFVVSMAASVQAFLVLQIALYNM</sequence>
<dbReference type="RefSeq" id="XP_018251600.1">
    <property type="nucleotide sequence ID" value="XM_018392972.1"/>
</dbReference>
<evidence type="ECO:0000313" key="3">
    <source>
        <dbReference type="Proteomes" id="UP000009097"/>
    </source>
</evidence>
<feature type="transmembrane region" description="Helical" evidence="1">
    <location>
        <begin position="274"/>
        <end position="296"/>
    </location>
</feature>
<dbReference type="VEuPathDB" id="FungiDB:FOXG_13027"/>
<feature type="transmembrane region" description="Helical" evidence="1">
    <location>
        <begin position="238"/>
        <end position="259"/>
    </location>
</feature>
<name>A0A0J9VSA6_FUSO4</name>
<organism evidence="2 3">
    <name type="scientific">Fusarium oxysporum f. sp. lycopersici (strain 4287 / CBS 123668 / FGSC 9935 / NRRL 34936)</name>
    <name type="common">Fusarium vascular wilt of tomato</name>
    <dbReference type="NCBI Taxonomy" id="426428"/>
    <lineage>
        <taxon>Eukaryota</taxon>
        <taxon>Fungi</taxon>
        <taxon>Dikarya</taxon>
        <taxon>Ascomycota</taxon>
        <taxon>Pezizomycotina</taxon>
        <taxon>Sordariomycetes</taxon>
        <taxon>Hypocreomycetidae</taxon>
        <taxon>Hypocreales</taxon>
        <taxon>Nectriaceae</taxon>
        <taxon>Fusarium</taxon>
        <taxon>Fusarium oxysporum species complex</taxon>
    </lineage>
</organism>
<reference evidence="2" key="2">
    <citation type="journal article" date="2010" name="Nature">
        <title>Comparative genomics reveals mobile pathogenicity chromosomes in Fusarium.</title>
        <authorList>
            <person name="Ma L.J."/>
            <person name="van der Does H.C."/>
            <person name="Borkovich K.A."/>
            <person name="Coleman J.J."/>
            <person name="Daboussi M.J."/>
            <person name="Di Pietro A."/>
            <person name="Dufresne M."/>
            <person name="Freitag M."/>
            <person name="Grabherr M."/>
            <person name="Henrissat B."/>
            <person name="Houterman P.M."/>
            <person name="Kang S."/>
            <person name="Shim W.B."/>
            <person name="Woloshuk C."/>
            <person name="Xie X."/>
            <person name="Xu J.R."/>
            <person name="Antoniw J."/>
            <person name="Baker S.E."/>
            <person name="Bluhm B.H."/>
            <person name="Breakspear A."/>
            <person name="Brown D.W."/>
            <person name="Butchko R.A."/>
            <person name="Chapman S."/>
            <person name="Coulson R."/>
            <person name="Coutinho P.M."/>
            <person name="Danchin E.G."/>
            <person name="Diener A."/>
            <person name="Gale L.R."/>
            <person name="Gardiner D.M."/>
            <person name="Goff S."/>
            <person name="Hammond-Kosack K.E."/>
            <person name="Hilburn K."/>
            <person name="Hua-Van A."/>
            <person name="Jonkers W."/>
            <person name="Kazan K."/>
            <person name="Kodira C.D."/>
            <person name="Koehrsen M."/>
            <person name="Kumar L."/>
            <person name="Lee Y.H."/>
            <person name="Li L."/>
            <person name="Manners J.M."/>
            <person name="Miranda-Saavedra D."/>
            <person name="Mukherjee M."/>
            <person name="Park G."/>
            <person name="Park J."/>
            <person name="Park S.Y."/>
            <person name="Proctor R.H."/>
            <person name="Regev A."/>
            <person name="Ruiz-Roldan M.C."/>
            <person name="Sain D."/>
            <person name="Sakthikumar S."/>
            <person name="Sykes S."/>
            <person name="Schwartz D.C."/>
            <person name="Turgeon B.G."/>
            <person name="Wapinski I."/>
            <person name="Yoder O."/>
            <person name="Young S."/>
            <person name="Zeng Q."/>
            <person name="Zhou S."/>
            <person name="Galagan J."/>
            <person name="Cuomo C.A."/>
            <person name="Kistler H.C."/>
            <person name="Rep M."/>
        </authorList>
    </citation>
    <scope>NUCLEOTIDE SEQUENCE [LARGE SCALE GENOMIC DNA]</scope>
    <source>
        <strain evidence="2">4287</strain>
    </source>
</reference>
<feature type="transmembrane region" description="Helical" evidence="1">
    <location>
        <begin position="303"/>
        <end position="324"/>
    </location>
</feature>
<dbReference type="EMBL" id="DS231712">
    <property type="protein sequence ID" value="KNB13555.1"/>
    <property type="molecule type" value="Genomic_DNA"/>
</dbReference>
<keyword evidence="1" id="KW-0472">Membrane</keyword>
<protein>
    <submittedName>
        <fullName evidence="2">Uncharacterized protein</fullName>
    </submittedName>
</protein>
<keyword evidence="1" id="KW-1133">Transmembrane helix</keyword>
<feature type="transmembrane region" description="Helical" evidence="1">
    <location>
        <begin position="330"/>
        <end position="353"/>
    </location>
</feature>
<accession>A0A0J9VSA6</accession>
<keyword evidence="1" id="KW-0812">Transmembrane</keyword>
<evidence type="ECO:0000313" key="2">
    <source>
        <dbReference type="EMBL" id="KNB13555.1"/>
    </source>
</evidence>
<dbReference type="KEGG" id="fox:FOXG_13027"/>
<dbReference type="AlphaFoldDB" id="A0A0J9VSA6"/>
<evidence type="ECO:0000256" key="1">
    <source>
        <dbReference type="SAM" id="Phobius"/>
    </source>
</evidence>
<proteinExistence type="predicted"/>
<dbReference type="OrthoDB" id="3560543at2759"/>
<reference evidence="2" key="1">
    <citation type="submission" date="2007-04" db="EMBL/GenBank/DDBJ databases">
        <authorList>
            <consortium name="The Broad Institute Genome Sequencing Platform"/>
            <person name="Birren B."/>
            <person name="Lander E."/>
            <person name="Galagan J."/>
            <person name="Nusbaum C."/>
            <person name="Devon K."/>
            <person name="Ma L.-J."/>
            <person name="Jaffe D."/>
            <person name="Butler J."/>
            <person name="Alvarez P."/>
            <person name="Gnerre S."/>
            <person name="Grabherr M."/>
            <person name="Kleber M."/>
            <person name="Mauceli E."/>
            <person name="Brockman W."/>
            <person name="MacCallum I.A."/>
            <person name="Young S."/>
            <person name="LaButti K."/>
            <person name="DeCaprio D."/>
            <person name="Crawford M."/>
            <person name="Koehrsen M."/>
            <person name="Engels R."/>
            <person name="Montgomery P."/>
            <person name="Pearson M."/>
            <person name="Howarth C."/>
            <person name="Larson L."/>
            <person name="White J."/>
            <person name="O'Leary S."/>
            <person name="Kodira C."/>
            <person name="Zeng Q."/>
            <person name="Yandava C."/>
            <person name="Alvarado L."/>
            <person name="Kistler C."/>
            <person name="Shim W.-B."/>
            <person name="Kang S."/>
            <person name="Woloshuk C."/>
        </authorList>
    </citation>
    <scope>NUCLEOTIDE SEQUENCE</scope>
    <source>
        <strain evidence="2">4287</strain>
    </source>
</reference>